<gene>
    <name evidence="1" type="ORF">CTI12_AA593830</name>
</gene>
<name>A0A2U1KJY2_ARTAN</name>
<dbReference type="STRING" id="35608.A0A2U1KJY2"/>
<dbReference type="AlphaFoldDB" id="A0A2U1KJY2"/>
<reference evidence="1 2" key="1">
    <citation type="journal article" date="2018" name="Mol. Plant">
        <title>The genome of Artemisia annua provides insight into the evolution of Asteraceae family and artemisinin biosynthesis.</title>
        <authorList>
            <person name="Shen Q."/>
            <person name="Zhang L."/>
            <person name="Liao Z."/>
            <person name="Wang S."/>
            <person name="Yan T."/>
            <person name="Shi P."/>
            <person name="Liu M."/>
            <person name="Fu X."/>
            <person name="Pan Q."/>
            <person name="Wang Y."/>
            <person name="Lv Z."/>
            <person name="Lu X."/>
            <person name="Zhang F."/>
            <person name="Jiang W."/>
            <person name="Ma Y."/>
            <person name="Chen M."/>
            <person name="Hao X."/>
            <person name="Li L."/>
            <person name="Tang Y."/>
            <person name="Lv G."/>
            <person name="Zhou Y."/>
            <person name="Sun X."/>
            <person name="Brodelius P.E."/>
            <person name="Rose J.K.C."/>
            <person name="Tang K."/>
        </authorList>
    </citation>
    <scope>NUCLEOTIDE SEQUENCE [LARGE SCALE GENOMIC DNA]</scope>
    <source>
        <strain evidence="2">cv. Huhao1</strain>
        <tissue evidence="1">Leaf</tissue>
    </source>
</reference>
<evidence type="ECO:0000313" key="2">
    <source>
        <dbReference type="Proteomes" id="UP000245207"/>
    </source>
</evidence>
<accession>A0A2U1KJY2</accession>
<evidence type="ECO:0000313" key="1">
    <source>
        <dbReference type="EMBL" id="PWA37086.1"/>
    </source>
</evidence>
<comment type="caution">
    <text evidence="1">The sequence shown here is derived from an EMBL/GenBank/DDBJ whole genome shotgun (WGS) entry which is preliminary data.</text>
</comment>
<proteinExistence type="predicted"/>
<organism evidence="1 2">
    <name type="scientific">Artemisia annua</name>
    <name type="common">Sweet wormwood</name>
    <dbReference type="NCBI Taxonomy" id="35608"/>
    <lineage>
        <taxon>Eukaryota</taxon>
        <taxon>Viridiplantae</taxon>
        <taxon>Streptophyta</taxon>
        <taxon>Embryophyta</taxon>
        <taxon>Tracheophyta</taxon>
        <taxon>Spermatophyta</taxon>
        <taxon>Magnoliopsida</taxon>
        <taxon>eudicotyledons</taxon>
        <taxon>Gunneridae</taxon>
        <taxon>Pentapetalae</taxon>
        <taxon>asterids</taxon>
        <taxon>campanulids</taxon>
        <taxon>Asterales</taxon>
        <taxon>Asteraceae</taxon>
        <taxon>Asteroideae</taxon>
        <taxon>Anthemideae</taxon>
        <taxon>Artemisiinae</taxon>
        <taxon>Artemisia</taxon>
    </lineage>
</organism>
<sequence length="63" mass="7055">MWRRSVVRCVKVAENVGTLRMFGVVASTSTVPSPCIVRKRGADILHDPWFNKGLINCDDCVSY</sequence>
<dbReference type="OrthoDB" id="1746981at2759"/>
<dbReference type="Proteomes" id="UP000245207">
    <property type="component" value="Unassembled WGS sequence"/>
</dbReference>
<protein>
    <submittedName>
        <fullName evidence="1">Malic enzyme, NAD-binding</fullName>
    </submittedName>
</protein>
<dbReference type="EMBL" id="PKPP01017255">
    <property type="protein sequence ID" value="PWA37086.1"/>
    <property type="molecule type" value="Genomic_DNA"/>
</dbReference>
<keyword evidence="2" id="KW-1185">Reference proteome</keyword>